<evidence type="ECO:0000313" key="1">
    <source>
        <dbReference type="EMBL" id="KAG5620973.1"/>
    </source>
</evidence>
<gene>
    <name evidence="1" type="ORF">H5410_006191</name>
</gene>
<accession>A0A9J6A8N7</accession>
<evidence type="ECO:0000313" key="2">
    <source>
        <dbReference type="Proteomes" id="UP000824120"/>
    </source>
</evidence>
<organism evidence="1 2">
    <name type="scientific">Solanum commersonii</name>
    <name type="common">Commerson's wild potato</name>
    <name type="synonym">Commerson's nightshade</name>
    <dbReference type="NCBI Taxonomy" id="4109"/>
    <lineage>
        <taxon>Eukaryota</taxon>
        <taxon>Viridiplantae</taxon>
        <taxon>Streptophyta</taxon>
        <taxon>Embryophyta</taxon>
        <taxon>Tracheophyta</taxon>
        <taxon>Spermatophyta</taxon>
        <taxon>Magnoliopsida</taxon>
        <taxon>eudicotyledons</taxon>
        <taxon>Gunneridae</taxon>
        <taxon>Pentapetalae</taxon>
        <taxon>asterids</taxon>
        <taxon>lamiids</taxon>
        <taxon>Solanales</taxon>
        <taxon>Solanaceae</taxon>
        <taxon>Solanoideae</taxon>
        <taxon>Solaneae</taxon>
        <taxon>Solanum</taxon>
    </lineage>
</organism>
<proteinExistence type="predicted"/>
<keyword evidence="2" id="KW-1185">Reference proteome</keyword>
<dbReference type="EMBL" id="JACXVP010000002">
    <property type="protein sequence ID" value="KAG5620973.1"/>
    <property type="molecule type" value="Genomic_DNA"/>
</dbReference>
<dbReference type="AlphaFoldDB" id="A0A9J6A8N7"/>
<reference evidence="1 2" key="1">
    <citation type="submission" date="2020-09" db="EMBL/GenBank/DDBJ databases">
        <title>De no assembly of potato wild relative species, Solanum commersonii.</title>
        <authorList>
            <person name="Cho K."/>
        </authorList>
    </citation>
    <scope>NUCLEOTIDE SEQUENCE [LARGE SCALE GENOMIC DNA]</scope>
    <source>
        <strain evidence="1">LZ3.2</strain>
        <tissue evidence="1">Leaf</tissue>
    </source>
</reference>
<protein>
    <submittedName>
        <fullName evidence="1">Uncharacterized protein</fullName>
    </submittedName>
</protein>
<comment type="caution">
    <text evidence="1">The sequence shown here is derived from an EMBL/GenBank/DDBJ whole genome shotgun (WGS) entry which is preliminary data.</text>
</comment>
<sequence length="132" mass="14740">MQLFGPYYFIFSGPNSISINSIHIHTSHITTIHQQPNSTIDPFQNKKQNNNQQCTTVPTKPHPLFFPIPTCQNTQQLGGKPATRDPASHGRPLHDFFFSTDLGNSTYGLEIRKAECVLKTGKRKVVGAEDTC</sequence>
<name>A0A9J6A8N7_SOLCO</name>
<dbReference type="Proteomes" id="UP000824120">
    <property type="component" value="Chromosome 2"/>
</dbReference>